<dbReference type="InterPro" id="IPR024789">
    <property type="entry name" value="APC4"/>
</dbReference>
<evidence type="ECO:0000256" key="2">
    <source>
        <dbReference type="ARBA" id="ARBA00022776"/>
    </source>
</evidence>
<dbReference type="GO" id="GO:0031145">
    <property type="term" value="P:anaphase-promoting complex-dependent catabolic process"/>
    <property type="evidence" value="ECO:0007669"/>
    <property type="project" value="InterPro"/>
</dbReference>
<dbReference type="Proteomes" id="UP001054857">
    <property type="component" value="Unassembled WGS sequence"/>
</dbReference>
<reference evidence="6 7" key="1">
    <citation type="journal article" date="2021" name="Sci. Rep.">
        <title>Genome sequencing of the multicellular alga Astrephomene provides insights into convergent evolution of germ-soma differentiation.</title>
        <authorList>
            <person name="Yamashita S."/>
            <person name="Yamamoto K."/>
            <person name="Matsuzaki R."/>
            <person name="Suzuki S."/>
            <person name="Yamaguchi H."/>
            <person name="Hirooka S."/>
            <person name="Minakuchi Y."/>
            <person name="Miyagishima S."/>
            <person name="Kawachi M."/>
            <person name="Toyoda A."/>
            <person name="Nozaki H."/>
        </authorList>
    </citation>
    <scope>NUCLEOTIDE SEQUENCE [LARGE SCALE GENOMIC DNA]</scope>
    <source>
        <strain evidence="6 7">NIES-4017</strain>
    </source>
</reference>
<dbReference type="GO" id="GO:0070979">
    <property type="term" value="P:protein K11-linked ubiquitination"/>
    <property type="evidence" value="ECO:0007669"/>
    <property type="project" value="TreeGrafter"/>
</dbReference>
<keyword evidence="1" id="KW-0132">Cell division</keyword>
<evidence type="ECO:0000313" key="7">
    <source>
        <dbReference type="Proteomes" id="UP001054857"/>
    </source>
</evidence>
<keyword evidence="7" id="KW-1185">Reference proteome</keyword>
<name>A0AAD3HJ84_9CHLO</name>
<evidence type="ECO:0000256" key="3">
    <source>
        <dbReference type="ARBA" id="ARBA00022786"/>
    </source>
</evidence>
<dbReference type="EMBL" id="BMAR01000003">
    <property type="protein sequence ID" value="GFR42380.1"/>
    <property type="molecule type" value="Genomic_DNA"/>
</dbReference>
<keyword evidence="4" id="KW-0131">Cell cycle</keyword>
<feature type="domain" description="Anaphase-promoting complex subunit 4-like WD40" evidence="5">
    <location>
        <begin position="40"/>
        <end position="125"/>
    </location>
</feature>
<sequence length="164" mass="17931">MDQGHLGDVCGGSDKVACGSPNSFTVLHEKALSQQVVLGCWCPTMDLLALVSDDGQLGVHRLEWQKLWVACPDAPITALCWRPDGKILATGHRHGAVSLYNVEACELFRTLRPPHTAPICHLSWVQGIPPHPATATPNLHLAYRYRHTRFFPAPGPGREQQQGG</sequence>
<proteinExistence type="predicted"/>
<dbReference type="AlphaFoldDB" id="A0AAD3HJ84"/>
<dbReference type="PANTHER" id="PTHR13260">
    <property type="entry name" value="ANAPHASE PROMOTING COMPLEX SUBUNIT 4 APC4"/>
    <property type="match status" value="1"/>
</dbReference>
<dbReference type="PANTHER" id="PTHR13260:SF0">
    <property type="entry name" value="ANAPHASE-PROMOTING COMPLEX SUBUNIT 4"/>
    <property type="match status" value="1"/>
</dbReference>
<dbReference type="Gene3D" id="2.130.10.10">
    <property type="entry name" value="YVTN repeat-like/Quinoprotein amine dehydrogenase"/>
    <property type="match status" value="1"/>
</dbReference>
<gene>
    <name evidence="6" type="ORF">Agub_g3066</name>
</gene>
<dbReference type="InterPro" id="IPR024977">
    <property type="entry name" value="Apc4-like_WD40_dom"/>
</dbReference>
<dbReference type="SUPFAM" id="SSF50978">
    <property type="entry name" value="WD40 repeat-like"/>
    <property type="match status" value="1"/>
</dbReference>
<protein>
    <recommendedName>
        <fullName evidence="5">Anaphase-promoting complex subunit 4-like WD40 domain-containing protein</fullName>
    </recommendedName>
</protein>
<feature type="non-terminal residue" evidence="6">
    <location>
        <position position="1"/>
    </location>
</feature>
<evidence type="ECO:0000256" key="4">
    <source>
        <dbReference type="ARBA" id="ARBA00023306"/>
    </source>
</evidence>
<accession>A0AAD3HJ84</accession>
<keyword evidence="3" id="KW-0833">Ubl conjugation pathway</keyword>
<dbReference type="InterPro" id="IPR015943">
    <property type="entry name" value="WD40/YVTN_repeat-like_dom_sf"/>
</dbReference>
<keyword evidence="2" id="KW-0498">Mitosis</keyword>
<dbReference type="InterPro" id="IPR036322">
    <property type="entry name" value="WD40_repeat_dom_sf"/>
</dbReference>
<dbReference type="GO" id="GO:0051301">
    <property type="term" value="P:cell division"/>
    <property type="evidence" value="ECO:0007669"/>
    <property type="project" value="UniProtKB-KW"/>
</dbReference>
<evidence type="ECO:0000256" key="1">
    <source>
        <dbReference type="ARBA" id="ARBA00022618"/>
    </source>
</evidence>
<organism evidence="6 7">
    <name type="scientific">Astrephomene gubernaculifera</name>
    <dbReference type="NCBI Taxonomy" id="47775"/>
    <lineage>
        <taxon>Eukaryota</taxon>
        <taxon>Viridiplantae</taxon>
        <taxon>Chlorophyta</taxon>
        <taxon>core chlorophytes</taxon>
        <taxon>Chlorophyceae</taxon>
        <taxon>CS clade</taxon>
        <taxon>Chlamydomonadales</taxon>
        <taxon>Astrephomenaceae</taxon>
        <taxon>Astrephomene</taxon>
    </lineage>
</organism>
<comment type="caution">
    <text evidence="6">The sequence shown here is derived from an EMBL/GenBank/DDBJ whole genome shotgun (WGS) entry which is preliminary data.</text>
</comment>
<dbReference type="Pfam" id="PF12894">
    <property type="entry name" value="ANAPC4_WD40"/>
    <property type="match status" value="1"/>
</dbReference>
<evidence type="ECO:0000259" key="5">
    <source>
        <dbReference type="Pfam" id="PF12894"/>
    </source>
</evidence>
<dbReference type="GO" id="GO:0005680">
    <property type="term" value="C:anaphase-promoting complex"/>
    <property type="evidence" value="ECO:0007669"/>
    <property type="project" value="InterPro"/>
</dbReference>
<dbReference type="GO" id="GO:0034399">
    <property type="term" value="C:nuclear periphery"/>
    <property type="evidence" value="ECO:0007669"/>
    <property type="project" value="TreeGrafter"/>
</dbReference>
<evidence type="ECO:0000313" key="6">
    <source>
        <dbReference type="EMBL" id="GFR42380.1"/>
    </source>
</evidence>